<evidence type="ECO:0000256" key="4">
    <source>
        <dbReference type="ARBA" id="ARBA00022989"/>
    </source>
</evidence>
<dbReference type="OrthoDB" id="6147321at2759"/>
<keyword evidence="4 9" id="KW-1133">Transmembrane helix</keyword>
<name>A0A7I8W9L4_9ANNE</name>
<evidence type="ECO:0000256" key="3">
    <source>
        <dbReference type="ARBA" id="ARBA00022692"/>
    </source>
</evidence>
<keyword evidence="12" id="KW-1185">Reference proteome</keyword>
<evidence type="ECO:0000256" key="8">
    <source>
        <dbReference type="ARBA" id="ARBA00023224"/>
    </source>
</evidence>
<keyword evidence="8" id="KW-0807">Transducer</keyword>
<evidence type="ECO:0000313" key="11">
    <source>
        <dbReference type="EMBL" id="CAD5124834.1"/>
    </source>
</evidence>
<dbReference type="PRINTS" id="PR00237">
    <property type="entry name" value="GPCRRHODOPSN"/>
</dbReference>
<feature type="transmembrane region" description="Helical" evidence="9">
    <location>
        <begin position="20"/>
        <end position="41"/>
    </location>
</feature>
<feature type="transmembrane region" description="Helical" evidence="9">
    <location>
        <begin position="170"/>
        <end position="191"/>
    </location>
</feature>
<dbReference type="GO" id="GO:0005886">
    <property type="term" value="C:plasma membrane"/>
    <property type="evidence" value="ECO:0007669"/>
    <property type="project" value="UniProtKB-SubCell"/>
</dbReference>
<organism evidence="11 12">
    <name type="scientific">Dimorphilus gyrociliatus</name>
    <dbReference type="NCBI Taxonomy" id="2664684"/>
    <lineage>
        <taxon>Eukaryota</taxon>
        <taxon>Metazoa</taxon>
        <taxon>Spiralia</taxon>
        <taxon>Lophotrochozoa</taxon>
        <taxon>Annelida</taxon>
        <taxon>Polychaeta</taxon>
        <taxon>Polychaeta incertae sedis</taxon>
        <taxon>Dinophilidae</taxon>
        <taxon>Dimorphilus</taxon>
    </lineage>
</organism>
<feature type="transmembrane region" description="Helical" evidence="9">
    <location>
        <begin position="53"/>
        <end position="73"/>
    </location>
</feature>
<reference evidence="11 12" key="1">
    <citation type="submission" date="2020-08" db="EMBL/GenBank/DDBJ databases">
        <authorList>
            <person name="Hejnol A."/>
        </authorList>
    </citation>
    <scope>NUCLEOTIDE SEQUENCE [LARGE SCALE GENOMIC DNA]</scope>
</reference>
<dbReference type="PANTHER" id="PTHR24228:SF74">
    <property type="entry name" value="G-PROTEIN COUPLED RECEPTORS FAMILY 1 PROFILE DOMAIN-CONTAINING PROTEIN"/>
    <property type="match status" value="1"/>
</dbReference>
<evidence type="ECO:0000259" key="10">
    <source>
        <dbReference type="PROSITE" id="PS50262"/>
    </source>
</evidence>
<feature type="transmembrane region" description="Helical" evidence="9">
    <location>
        <begin position="128"/>
        <end position="150"/>
    </location>
</feature>
<evidence type="ECO:0000256" key="5">
    <source>
        <dbReference type="ARBA" id="ARBA00023040"/>
    </source>
</evidence>
<evidence type="ECO:0000256" key="9">
    <source>
        <dbReference type="SAM" id="Phobius"/>
    </source>
</evidence>
<evidence type="ECO:0000256" key="6">
    <source>
        <dbReference type="ARBA" id="ARBA00023136"/>
    </source>
</evidence>
<evidence type="ECO:0000313" key="12">
    <source>
        <dbReference type="Proteomes" id="UP000549394"/>
    </source>
</evidence>
<feature type="domain" description="G-protein coupled receptors family 1 profile" evidence="10">
    <location>
        <begin position="32"/>
        <end position="273"/>
    </location>
</feature>
<comment type="subcellular location">
    <subcellularLocation>
        <location evidence="1">Cell membrane</location>
        <topology evidence="1">Multi-pass membrane protein</topology>
    </subcellularLocation>
</comment>
<evidence type="ECO:0000256" key="1">
    <source>
        <dbReference type="ARBA" id="ARBA00004651"/>
    </source>
</evidence>
<dbReference type="InterPro" id="IPR017452">
    <property type="entry name" value="GPCR_Rhodpsn_7TM"/>
</dbReference>
<proteinExistence type="predicted"/>
<evidence type="ECO:0000256" key="7">
    <source>
        <dbReference type="ARBA" id="ARBA00023170"/>
    </source>
</evidence>
<dbReference type="CDD" id="cd00637">
    <property type="entry name" value="7tm_classA_rhodopsin-like"/>
    <property type="match status" value="1"/>
</dbReference>
<gene>
    <name evidence="11" type="ORF">DGYR_LOCUS12317</name>
</gene>
<protein>
    <recommendedName>
        <fullName evidence="10">G-protein coupled receptors family 1 profile domain-containing protein</fullName>
    </recommendedName>
</protein>
<keyword evidence="6 9" id="KW-0472">Membrane</keyword>
<dbReference type="Proteomes" id="UP000549394">
    <property type="component" value="Unassembled WGS sequence"/>
</dbReference>
<evidence type="ECO:0000256" key="2">
    <source>
        <dbReference type="ARBA" id="ARBA00022475"/>
    </source>
</evidence>
<keyword evidence="3 9" id="KW-0812">Transmembrane</keyword>
<feature type="transmembrane region" description="Helical" evidence="9">
    <location>
        <begin position="258"/>
        <end position="276"/>
    </location>
</feature>
<feature type="transmembrane region" description="Helical" evidence="9">
    <location>
        <begin position="219"/>
        <end position="243"/>
    </location>
</feature>
<dbReference type="SUPFAM" id="SSF81321">
    <property type="entry name" value="Family A G protein-coupled receptor-like"/>
    <property type="match status" value="1"/>
</dbReference>
<dbReference type="InterPro" id="IPR000276">
    <property type="entry name" value="GPCR_Rhodpsn"/>
</dbReference>
<dbReference type="AlphaFoldDB" id="A0A7I8W9L4"/>
<keyword evidence="2" id="KW-1003">Cell membrane</keyword>
<sequence>MSNITNFTVRNMQINQNVTLTYGIISILGFFTNLLSILIIFVNKKLRTPHNMYVVNLFVADIYLSINAFLFLMEEFKIFFVNGLLCRFFAFLTFSPPVAVSFCMVFIACNRYVAILRNSTKITMKTTLICIAIVWNLSLLVSLPQLLHLVPVRLRFSCVCCFVFEDNIPYGIFVTVAVFAVPNIVTCFVYCQIYVTVKRARVKVAVQNSSHLDPKHTKLAVQFIILFVLFNASYMPSMIVMWLDKDDNPISAGVKSTVMILFSLNLITNPVVYFAMNTTAREVLCRRKQSKSCHCIKST</sequence>
<comment type="caution">
    <text evidence="11">The sequence shown here is derived from an EMBL/GenBank/DDBJ whole genome shotgun (WGS) entry which is preliminary data.</text>
</comment>
<feature type="transmembrane region" description="Helical" evidence="9">
    <location>
        <begin position="79"/>
        <end position="107"/>
    </location>
</feature>
<keyword evidence="7" id="KW-0675">Receptor</keyword>
<dbReference type="Gene3D" id="1.20.1070.10">
    <property type="entry name" value="Rhodopsin 7-helix transmembrane proteins"/>
    <property type="match status" value="1"/>
</dbReference>
<dbReference type="PROSITE" id="PS50262">
    <property type="entry name" value="G_PROTEIN_RECEP_F1_2"/>
    <property type="match status" value="1"/>
</dbReference>
<dbReference type="EMBL" id="CAJFCJ010000023">
    <property type="protein sequence ID" value="CAD5124834.1"/>
    <property type="molecule type" value="Genomic_DNA"/>
</dbReference>
<dbReference type="GO" id="GO:0004930">
    <property type="term" value="F:G protein-coupled receptor activity"/>
    <property type="evidence" value="ECO:0007669"/>
    <property type="project" value="UniProtKB-KW"/>
</dbReference>
<dbReference type="PANTHER" id="PTHR24228">
    <property type="entry name" value="B2 BRADYKININ RECEPTOR/ANGIOTENSIN II RECEPTOR"/>
    <property type="match status" value="1"/>
</dbReference>
<accession>A0A7I8W9L4</accession>
<dbReference type="Pfam" id="PF00001">
    <property type="entry name" value="7tm_1"/>
    <property type="match status" value="1"/>
</dbReference>
<keyword evidence="5" id="KW-0297">G-protein coupled receptor</keyword>